<feature type="site" description="Important for enzyme activity" evidence="7">
    <location>
        <position position="205"/>
    </location>
</feature>
<evidence type="ECO:0000256" key="9">
    <source>
        <dbReference type="SAM" id="MobiDB-lite"/>
    </source>
</evidence>
<evidence type="ECO:0000256" key="3">
    <source>
        <dbReference type="ARBA" id="ARBA00022670"/>
    </source>
</evidence>
<dbReference type="GO" id="GO:0006511">
    <property type="term" value="P:ubiquitin-dependent protein catabolic process"/>
    <property type="evidence" value="ECO:0007669"/>
    <property type="project" value="UniProtKB-UniRule"/>
</dbReference>
<dbReference type="GO" id="GO:0005737">
    <property type="term" value="C:cytoplasm"/>
    <property type="evidence" value="ECO:0007669"/>
    <property type="project" value="TreeGrafter"/>
</dbReference>
<keyword evidence="4 7" id="KW-0833">Ubl conjugation pathway</keyword>
<dbReference type="PANTHER" id="PTHR10589:SF17">
    <property type="entry name" value="UBIQUITIN CARBOXYL-TERMINAL HYDROLASE"/>
    <property type="match status" value="1"/>
</dbReference>
<comment type="catalytic activity">
    <reaction evidence="1 7 8">
        <text>Thiol-dependent hydrolysis of ester, thioester, amide, peptide and isopeptide bonds formed by the C-terminal Gly of ubiquitin (a 76-residue protein attached to proteins as an intracellular targeting signal).</text>
        <dbReference type="EC" id="3.4.19.12"/>
    </reaction>
</comment>
<evidence type="ECO:0000256" key="5">
    <source>
        <dbReference type="ARBA" id="ARBA00022801"/>
    </source>
</evidence>
<dbReference type="InterPro" id="IPR001578">
    <property type="entry name" value="Peptidase_C12_UCH"/>
</dbReference>
<evidence type="ECO:0000259" key="10">
    <source>
        <dbReference type="PROSITE" id="PS52048"/>
    </source>
</evidence>
<feature type="compositionally biased region" description="Basic and acidic residues" evidence="9">
    <location>
        <begin position="150"/>
        <end position="161"/>
    </location>
</feature>
<gene>
    <name evidence="11" type="ORF">BDV98DRAFT_572133</name>
</gene>
<dbReference type="EMBL" id="ML178837">
    <property type="protein sequence ID" value="TFK98717.1"/>
    <property type="molecule type" value="Genomic_DNA"/>
</dbReference>
<sequence>MTTDTTWQKQRTRRAKYYTPLESNPEVFTSLISNLGLPSLQFTDVYSLTDPDLLSFIPRPALALVLVFPTNKHYEKWTAEEEKVRPEYEGKGEGEEVIWYKQTIGNACGLYGILHAVSNGRAREFVKPSTPISTLLTTITPLSPSSRATALEESKQVEAAHAEAGQQGDTAAPANADADVDYHYITFVPSHQVGPDGTRKIFEMDGAKKGPIFTGVHITDSEDALDAKVLRLVQAHIEREEAAANQEGGEGNIGFSLMALVPTA</sequence>
<reference evidence="11 12" key="1">
    <citation type="journal article" date="2019" name="Nat. Ecol. Evol.">
        <title>Megaphylogeny resolves global patterns of mushroom evolution.</title>
        <authorList>
            <person name="Varga T."/>
            <person name="Krizsan K."/>
            <person name="Foldi C."/>
            <person name="Dima B."/>
            <person name="Sanchez-Garcia M."/>
            <person name="Sanchez-Ramirez S."/>
            <person name="Szollosi G.J."/>
            <person name="Szarkandi J.G."/>
            <person name="Papp V."/>
            <person name="Albert L."/>
            <person name="Andreopoulos W."/>
            <person name="Angelini C."/>
            <person name="Antonin V."/>
            <person name="Barry K.W."/>
            <person name="Bougher N.L."/>
            <person name="Buchanan P."/>
            <person name="Buyck B."/>
            <person name="Bense V."/>
            <person name="Catcheside P."/>
            <person name="Chovatia M."/>
            <person name="Cooper J."/>
            <person name="Damon W."/>
            <person name="Desjardin D."/>
            <person name="Finy P."/>
            <person name="Geml J."/>
            <person name="Haridas S."/>
            <person name="Hughes K."/>
            <person name="Justo A."/>
            <person name="Karasinski D."/>
            <person name="Kautmanova I."/>
            <person name="Kiss B."/>
            <person name="Kocsube S."/>
            <person name="Kotiranta H."/>
            <person name="LaButti K.M."/>
            <person name="Lechner B.E."/>
            <person name="Liimatainen K."/>
            <person name="Lipzen A."/>
            <person name="Lukacs Z."/>
            <person name="Mihaltcheva S."/>
            <person name="Morgado L.N."/>
            <person name="Niskanen T."/>
            <person name="Noordeloos M.E."/>
            <person name="Ohm R.A."/>
            <person name="Ortiz-Santana B."/>
            <person name="Ovrebo C."/>
            <person name="Racz N."/>
            <person name="Riley R."/>
            <person name="Savchenko A."/>
            <person name="Shiryaev A."/>
            <person name="Soop K."/>
            <person name="Spirin V."/>
            <person name="Szebenyi C."/>
            <person name="Tomsovsky M."/>
            <person name="Tulloss R.E."/>
            <person name="Uehling J."/>
            <person name="Grigoriev I.V."/>
            <person name="Vagvolgyi C."/>
            <person name="Papp T."/>
            <person name="Martin F.M."/>
            <person name="Miettinen O."/>
            <person name="Hibbett D.S."/>
            <person name="Nagy L.G."/>
        </authorList>
    </citation>
    <scope>NUCLEOTIDE SEQUENCE [LARGE SCALE GENOMIC DNA]</scope>
    <source>
        <strain evidence="11 12">CBS 309.79</strain>
    </source>
</reference>
<evidence type="ECO:0000256" key="8">
    <source>
        <dbReference type="RuleBase" id="RU361215"/>
    </source>
</evidence>
<feature type="domain" description="UCH catalytic" evidence="10">
    <location>
        <begin position="17"/>
        <end position="262"/>
    </location>
</feature>
<dbReference type="SUPFAM" id="SSF54001">
    <property type="entry name" value="Cysteine proteinases"/>
    <property type="match status" value="1"/>
</dbReference>
<dbReference type="AlphaFoldDB" id="A0A5C3QC19"/>
<keyword evidence="6 7" id="KW-0788">Thiol protease</keyword>
<evidence type="ECO:0000256" key="4">
    <source>
        <dbReference type="ARBA" id="ARBA00022786"/>
    </source>
</evidence>
<dbReference type="Pfam" id="PF01088">
    <property type="entry name" value="Peptidase_C12"/>
    <property type="match status" value="1"/>
</dbReference>
<name>A0A5C3QC19_9AGAR</name>
<dbReference type="GO" id="GO:0016579">
    <property type="term" value="P:protein deubiquitination"/>
    <property type="evidence" value="ECO:0007669"/>
    <property type="project" value="TreeGrafter"/>
</dbReference>
<dbReference type="GO" id="GO:0004843">
    <property type="term" value="F:cysteine-type deubiquitinase activity"/>
    <property type="evidence" value="ECO:0007669"/>
    <property type="project" value="UniProtKB-UniRule"/>
</dbReference>
<dbReference type="PRINTS" id="PR00707">
    <property type="entry name" value="UBCTHYDRLASE"/>
</dbReference>
<keyword evidence="5 7" id="KW-0378">Hydrolase</keyword>
<evidence type="ECO:0000256" key="6">
    <source>
        <dbReference type="ARBA" id="ARBA00022807"/>
    </source>
</evidence>
<evidence type="ECO:0000313" key="12">
    <source>
        <dbReference type="Proteomes" id="UP000305067"/>
    </source>
</evidence>
<dbReference type="PROSITE" id="PS52048">
    <property type="entry name" value="UCH_DOMAIN"/>
    <property type="match status" value="1"/>
</dbReference>
<dbReference type="EC" id="3.4.19.12" evidence="8"/>
<dbReference type="InterPro" id="IPR057254">
    <property type="entry name" value="UCH_AS"/>
</dbReference>
<dbReference type="CDD" id="cd09616">
    <property type="entry name" value="Peptidase_C12_UCH_L1_L3"/>
    <property type="match status" value="1"/>
</dbReference>
<evidence type="ECO:0000313" key="11">
    <source>
        <dbReference type="EMBL" id="TFK98717.1"/>
    </source>
</evidence>
<dbReference type="PANTHER" id="PTHR10589">
    <property type="entry name" value="UBIQUITIN CARBOXYL-TERMINAL HYDROLASE"/>
    <property type="match status" value="1"/>
</dbReference>
<feature type="active site" description="Proton donor" evidence="7">
    <location>
        <position position="183"/>
    </location>
</feature>
<dbReference type="InterPro" id="IPR036959">
    <property type="entry name" value="Peptidase_C12_UCH_sf"/>
</dbReference>
<proteinExistence type="inferred from homology"/>
<dbReference type="InterPro" id="IPR038765">
    <property type="entry name" value="Papain-like_cys_pep_sf"/>
</dbReference>
<accession>A0A5C3QC19</accession>
<protein>
    <recommendedName>
        <fullName evidence="8">Ubiquitin carboxyl-terminal hydrolase</fullName>
        <ecNumber evidence="8">3.4.19.12</ecNumber>
    </recommendedName>
</protein>
<evidence type="ECO:0000256" key="7">
    <source>
        <dbReference type="PROSITE-ProRule" id="PRU01393"/>
    </source>
</evidence>
<dbReference type="OrthoDB" id="427186at2759"/>
<evidence type="ECO:0000256" key="2">
    <source>
        <dbReference type="ARBA" id="ARBA00009326"/>
    </source>
</evidence>
<comment type="similarity">
    <text evidence="2 7 8">Belongs to the peptidase C12 family.</text>
</comment>
<dbReference type="PROSITE" id="PS00140">
    <property type="entry name" value="UCH_1"/>
    <property type="match status" value="1"/>
</dbReference>
<keyword evidence="12" id="KW-1185">Reference proteome</keyword>
<evidence type="ECO:0000256" key="1">
    <source>
        <dbReference type="ARBA" id="ARBA00000707"/>
    </source>
</evidence>
<keyword evidence="3 7" id="KW-0645">Protease</keyword>
<organism evidence="11 12">
    <name type="scientific">Pterulicium gracile</name>
    <dbReference type="NCBI Taxonomy" id="1884261"/>
    <lineage>
        <taxon>Eukaryota</taxon>
        <taxon>Fungi</taxon>
        <taxon>Dikarya</taxon>
        <taxon>Basidiomycota</taxon>
        <taxon>Agaricomycotina</taxon>
        <taxon>Agaricomycetes</taxon>
        <taxon>Agaricomycetidae</taxon>
        <taxon>Agaricales</taxon>
        <taxon>Pleurotineae</taxon>
        <taxon>Pterulaceae</taxon>
        <taxon>Pterulicium</taxon>
    </lineage>
</organism>
<feature type="active site" description="Nucleophile" evidence="7">
    <location>
        <position position="108"/>
    </location>
</feature>
<dbReference type="Proteomes" id="UP000305067">
    <property type="component" value="Unassembled WGS sequence"/>
</dbReference>
<feature type="region of interest" description="Disordered" evidence="9">
    <location>
        <begin position="147"/>
        <end position="174"/>
    </location>
</feature>
<dbReference type="Gene3D" id="3.40.532.10">
    <property type="entry name" value="Peptidase C12, ubiquitin carboxyl-terminal hydrolase"/>
    <property type="match status" value="1"/>
</dbReference>
<feature type="site" description="Transition state stabilizer" evidence="7">
    <location>
        <position position="102"/>
    </location>
</feature>
<dbReference type="STRING" id="1884261.A0A5C3QC19"/>